<evidence type="ECO:0000313" key="1">
    <source>
        <dbReference type="EMBL" id="KAF0696557.1"/>
    </source>
</evidence>
<accession>A0A6A4YK48</accession>
<sequence>MPFPVKRCVARLLLDFSPTLCPHSGSPPKIHGAHFRFVEKPVMSTDVKYSPLSHPISNKGIPSSRRCHLLLAASISTLGLLLVLDLHQDNSHVRQHANKGAEVLQNTINYVRDTNFHYFSPSDDELHREAKDDDAGCRVQFVFAGSKYDYNQFPTMQSWIRYADPKCPIELIRPNHAVFNQLTPSEKEVFYDSAYLPILQADFMKLLVIYYLGGLVTD</sequence>
<reference evidence="1" key="1">
    <citation type="submission" date="2019-06" db="EMBL/GenBank/DDBJ databases">
        <title>Genomics analysis of Aphanomyces spp. identifies a new class of oomycete effector associated with host adaptation.</title>
        <authorList>
            <person name="Gaulin E."/>
        </authorList>
    </citation>
    <scope>NUCLEOTIDE SEQUENCE</scope>
    <source>
        <strain evidence="1">CBS 578.67</strain>
    </source>
</reference>
<dbReference type="AlphaFoldDB" id="A0A6A4YK48"/>
<protein>
    <submittedName>
        <fullName evidence="1">Uncharacterized protein</fullName>
    </submittedName>
</protein>
<feature type="non-terminal residue" evidence="1">
    <location>
        <position position="218"/>
    </location>
</feature>
<name>A0A6A4YK48_9STRA</name>
<comment type="caution">
    <text evidence="1">The sequence shown here is derived from an EMBL/GenBank/DDBJ whole genome shotgun (WGS) entry which is preliminary data.</text>
</comment>
<gene>
    <name evidence="1" type="ORF">As57867_012632</name>
</gene>
<proteinExistence type="predicted"/>
<dbReference type="EMBL" id="VJMH01005386">
    <property type="protein sequence ID" value="KAF0696557.1"/>
    <property type="molecule type" value="Genomic_DNA"/>
</dbReference>
<organism evidence="1">
    <name type="scientific">Aphanomyces stellatus</name>
    <dbReference type="NCBI Taxonomy" id="120398"/>
    <lineage>
        <taxon>Eukaryota</taxon>
        <taxon>Sar</taxon>
        <taxon>Stramenopiles</taxon>
        <taxon>Oomycota</taxon>
        <taxon>Saprolegniomycetes</taxon>
        <taxon>Saprolegniales</taxon>
        <taxon>Verrucalvaceae</taxon>
        <taxon>Aphanomyces</taxon>
    </lineage>
</organism>